<dbReference type="CDD" id="cd05380">
    <property type="entry name" value="CAP_euk"/>
    <property type="match status" value="1"/>
</dbReference>
<sequence length="160" mass="17431">MFILQKHNDYRAEEPATSMPDLTWSSSLASEAQLWADGCSFAHQNGKPWGENIAARNSDIDTNIDAINGLVDQWTAESQFNTDGKFSCCGTTGFECCHLTQVVWAKTTEVGCGLSLCPTLTTSSDPVSNAAYLVCYYNPPGNKPVAVCTFDWSPYEAALK</sequence>
<organism evidence="2 3">
    <name type="scientific">Elysia crispata</name>
    <name type="common">lettuce slug</name>
    <dbReference type="NCBI Taxonomy" id="231223"/>
    <lineage>
        <taxon>Eukaryota</taxon>
        <taxon>Metazoa</taxon>
        <taxon>Spiralia</taxon>
        <taxon>Lophotrochozoa</taxon>
        <taxon>Mollusca</taxon>
        <taxon>Gastropoda</taxon>
        <taxon>Heterobranchia</taxon>
        <taxon>Euthyneura</taxon>
        <taxon>Panpulmonata</taxon>
        <taxon>Sacoglossa</taxon>
        <taxon>Placobranchoidea</taxon>
        <taxon>Plakobranchidae</taxon>
        <taxon>Elysia</taxon>
    </lineage>
</organism>
<dbReference type="AlphaFoldDB" id="A0AAE1CUA8"/>
<dbReference type="InterPro" id="IPR014044">
    <property type="entry name" value="CAP_dom"/>
</dbReference>
<evidence type="ECO:0000259" key="1">
    <source>
        <dbReference type="SMART" id="SM00198"/>
    </source>
</evidence>
<dbReference type="PANTHER" id="PTHR10334">
    <property type="entry name" value="CYSTEINE-RICH SECRETORY PROTEIN-RELATED"/>
    <property type="match status" value="1"/>
</dbReference>
<dbReference type="SUPFAM" id="SSF55797">
    <property type="entry name" value="PR-1-like"/>
    <property type="match status" value="1"/>
</dbReference>
<evidence type="ECO:0000313" key="2">
    <source>
        <dbReference type="EMBL" id="KAK3736363.1"/>
    </source>
</evidence>
<protein>
    <recommendedName>
        <fullName evidence="1">SCP domain-containing protein</fullName>
    </recommendedName>
</protein>
<keyword evidence="3" id="KW-1185">Reference proteome</keyword>
<feature type="domain" description="SCP" evidence="1">
    <location>
        <begin position="2"/>
        <end position="145"/>
    </location>
</feature>
<dbReference type="SMART" id="SM00198">
    <property type="entry name" value="SCP"/>
    <property type="match status" value="1"/>
</dbReference>
<dbReference type="Proteomes" id="UP001283361">
    <property type="component" value="Unassembled WGS sequence"/>
</dbReference>
<dbReference type="Pfam" id="PF00188">
    <property type="entry name" value="CAP"/>
    <property type="match status" value="1"/>
</dbReference>
<reference evidence="2" key="1">
    <citation type="journal article" date="2023" name="G3 (Bethesda)">
        <title>A reference genome for the long-term kleptoplast-retaining sea slug Elysia crispata morphotype clarki.</title>
        <authorList>
            <person name="Eastman K.E."/>
            <person name="Pendleton A.L."/>
            <person name="Shaikh M.A."/>
            <person name="Suttiyut T."/>
            <person name="Ogas R."/>
            <person name="Tomko P."/>
            <person name="Gavelis G."/>
            <person name="Widhalm J.R."/>
            <person name="Wisecaver J.H."/>
        </authorList>
    </citation>
    <scope>NUCLEOTIDE SEQUENCE</scope>
    <source>
        <strain evidence="2">ECLA1</strain>
    </source>
</reference>
<dbReference type="EMBL" id="JAWDGP010006716">
    <property type="protein sequence ID" value="KAK3736363.1"/>
    <property type="molecule type" value="Genomic_DNA"/>
</dbReference>
<dbReference type="Gene3D" id="3.40.33.10">
    <property type="entry name" value="CAP"/>
    <property type="match status" value="1"/>
</dbReference>
<dbReference type="PRINTS" id="PR00837">
    <property type="entry name" value="V5TPXLIKE"/>
</dbReference>
<accession>A0AAE1CUA8</accession>
<dbReference type="InterPro" id="IPR002413">
    <property type="entry name" value="V5_allergen-like"/>
</dbReference>
<comment type="caution">
    <text evidence="2">The sequence shown here is derived from an EMBL/GenBank/DDBJ whole genome shotgun (WGS) entry which is preliminary data.</text>
</comment>
<dbReference type="InterPro" id="IPR035940">
    <property type="entry name" value="CAP_sf"/>
</dbReference>
<dbReference type="InterPro" id="IPR001283">
    <property type="entry name" value="CRISP-related"/>
</dbReference>
<evidence type="ECO:0000313" key="3">
    <source>
        <dbReference type="Proteomes" id="UP001283361"/>
    </source>
</evidence>
<gene>
    <name evidence="2" type="ORF">RRG08_012910</name>
</gene>
<dbReference type="PRINTS" id="PR00838">
    <property type="entry name" value="V5ALLERGEN"/>
</dbReference>
<name>A0AAE1CUA8_9GAST</name>
<proteinExistence type="predicted"/>